<feature type="region of interest" description="Disordered" evidence="1">
    <location>
        <begin position="165"/>
        <end position="226"/>
    </location>
</feature>
<dbReference type="AlphaFoldDB" id="A0A1E4SDQ6"/>
<dbReference type="STRING" id="984487.A0A1E4SDQ6"/>
<dbReference type="EMBL" id="KV453915">
    <property type="protein sequence ID" value="ODV77522.1"/>
    <property type="molecule type" value="Genomic_DNA"/>
</dbReference>
<reference evidence="4" key="1">
    <citation type="submission" date="2016-05" db="EMBL/GenBank/DDBJ databases">
        <title>Comparative genomics of biotechnologically important yeasts.</title>
        <authorList>
            <consortium name="DOE Joint Genome Institute"/>
            <person name="Riley R."/>
            <person name="Haridas S."/>
            <person name="Wolfe K.H."/>
            <person name="Lopes M.R."/>
            <person name="Hittinger C.T."/>
            <person name="Goker M."/>
            <person name="Salamov A."/>
            <person name="Wisecaver J."/>
            <person name="Long T.M."/>
            <person name="Aerts A.L."/>
            <person name="Barry K."/>
            <person name="Choi C."/>
            <person name="Clum A."/>
            <person name="Coughlan A.Y."/>
            <person name="Deshpande S."/>
            <person name="Douglass A.P."/>
            <person name="Hanson S.J."/>
            <person name="Klenk H.-P."/>
            <person name="Labutti K."/>
            <person name="Lapidus A."/>
            <person name="Lindquist E."/>
            <person name="Lipzen A."/>
            <person name="Meier-Kolthoff J.P."/>
            <person name="Ohm R.A."/>
            <person name="Otillar R.P."/>
            <person name="Pangilinan J."/>
            <person name="Peng Y."/>
            <person name="Rokas A."/>
            <person name="Rosa C.A."/>
            <person name="Scheuner C."/>
            <person name="Sibirny A.A."/>
            <person name="Slot J.C."/>
            <person name="Stielow J.B."/>
            <person name="Sun H."/>
            <person name="Kurtzman C.P."/>
            <person name="Blackwell M."/>
            <person name="Grigoriev I.V."/>
            <person name="Jeffries T.W."/>
        </authorList>
    </citation>
    <scope>NUCLEOTIDE SEQUENCE [LARGE SCALE GENOMIC DNA]</scope>
    <source>
        <strain evidence="4">NRRL Y-17324</strain>
    </source>
</reference>
<name>A0A1E4SDQ6_9ASCO</name>
<evidence type="ECO:0000256" key="2">
    <source>
        <dbReference type="SAM" id="SignalP"/>
    </source>
</evidence>
<accession>A0A1E4SDQ6</accession>
<evidence type="ECO:0000313" key="3">
    <source>
        <dbReference type="EMBL" id="ODV77522.1"/>
    </source>
</evidence>
<dbReference type="GeneID" id="30981121"/>
<feature type="signal peptide" evidence="2">
    <location>
        <begin position="1"/>
        <end position="20"/>
    </location>
</feature>
<proteinExistence type="predicted"/>
<gene>
    <name evidence="3" type="ORF">CANTADRAFT_23639</name>
</gene>
<dbReference type="Proteomes" id="UP000094285">
    <property type="component" value="Unassembled WGS sequence"/>
</dbReference>
<evidence type="ECO:0000313" key="4">
    <source>
        <dbReference type="Proteomes" id="UP000094285"/>
    </source>
</evidence>
<protein>
    <submittedName>
        <fullName evidence="3">Uncharacterized protein</fullName>
    </submittedName>
</protein>
<keyword evidence="2" id="KW-0732">Signal</keyword>
<sequence length="330" mass="37077">MLLLYLLSSLLTFFVPMALTIKALDKSTTSTTPPQSYQFLLNYWAYYAVVAHLTHTYMDRSDSVLLAATAFRLWLFYGQANNLKTTNSMLLQRVFATKDLLAFEHNWVDPVLRHYVVSASSRTTNVLVLQHHLCQLASRHELPAQPWQLSHPMRWLSRAVTAVHRGPDPESTISSTPSRKRSVQKAVPIGKSPSNHSLRSLSGAAGSVSPRRRSHRASDPPYPSMNFGDIPLVEHAIVDDIMDEMIQQPLSMSVYDDYFNNSYPQYPTQEAPAPATEYATPMALNPSINHSSGPAAPEPRSSYKINTGFFVQNKHKLFPKRETKPLPMAP</sequence>
<feature type="chain" id="PRO_5009162754" evidence="2">
    <location>
        <begin position="21"/>
        <end position="330"/>
    </location>
</feature>
<dbReference type="OrthoDB" id="4023438at2759"/>
<organism evidence="3 4">
    <name type="scientific">Suhomyces tanzawaensis NRRL Y-17324</name>
    <dbReference type="NCBI Taxonomy" id="984487"/>
    <lineage>
        <taxon>Eukaryota</taxon>
        <taxon>Fungi</taxon>
        <taxon>Dikarya</taxon>
        <taxon>Ascomycota</taxon>
        <taxon>Saccharomycotina</taxon>
        <taxon>Pichiomycetes</taxon>
        <taxon>Debaryomycetaceae</taxon>
        <taxon>Suhomyces</taxon>
    </lineage>
</organism>
<dbReference type="RefSeq" id="XP_020062644.1">
    <property type="nucleotide sequence ID" value="XM_020206984.1"/>
</dbReference>
<evidence type="ECO:0000256" key="1">
    <source>
        <dbReference type="SAM" id="MobiDB-lite"/>
    </source>
</evidence>
<keyword evidence="4" id="KW-1185">Reference proteome</keyword>